<dbReference type="RefSeq" id="WP_063363974.1">
    <property type="nucleotide sequence ID" value="NZ_AUXZ01000130.1"/>
</dbReference>
<proteinExistence type="predicted"/>
<dbReference type="PATRIC" id="fig|1365251.3.peg.4837"/>
<dbReference type="EMBL" id="AUXZ01000130">
    <property type="protein sequence ID" value="KZN45249.1"/>
    <property type="molecule type" value="Genomic_DNA"/>
</dbReference>
<comment type="caution">
    <text evidence="1">The sequence shown here is derived from an EMBL/GenBank/DDBJ whole genome shotgun (WGS) entry which is preliminary data.</text>
</comment>
<dbReference type="AlphaFoldDB" id="A0A167AD62"/>
<evidence type="ECO:0000313" key="2">
    <source>
        <dbReference type="Proteomes" id="UP000076503"/>
    </source>
</evidence>
<gene>
    <name evidence="1" type="ORF">N476_04360</name>
</gene>
<reference evidence="1 2" key="1">
    <citation type="submission" date="2013-07" db="EMBL/GenBank/DDBJ databases">
        <title>Comparative Genomic and Metabolomic Analysis of Twelve Strains of Pseudoalteromonas luteoviolacea.</title>
        <authorList>
            <person name="Vynne N.G."/>
            <person name="Mansson M."/>
            <person name="Gram L."/>
        </authorList>
    </citation>
    <scope>NUCLEOTIDE SEQUENCE [LARGE SCALE GENOMIC DNA]</scope>
    <source>
        <strain evidence="1 2">H33</strain>
    </source>
</reference>
<protein>
    <submittedName>
        <fullName evidence="1">Uncharacterized protein</fullName>
    </submittedName>
</protein>
<organism evidence="1 2">
    <name type="scientific">Pseudoalteromonas luteoviolacea H33</name>
    <dbReference type="NCBI Taxonomy" id="1365251"/>
    <lineage>
        <taxon>Bacteria</taxon>
        <taxon>Pseudomonadati</taxon>
        <taxon>Pseudomonadota</taxon>
        <taxon>Gammaproteobacteria</taxon>
        <taxon>Alteromonadales</taxon>
        <taxon>Pseudoalteromonadaceae</taxon>
        <taxon>Pseudoalteromonas</taxon>
    </lineage>
</organism>
<evidence type="ECO:0000313" key="1">
    <source>
        <dbReference type="EMBL" id="KZN45249.1"/>
    </source>
</evidence>
<name>A0A167AD62_9GAMM</name>
<accession>A0A167AD62</accession>
<dbReference type="Proteomes" id="UP000076503">
    <property type="component" value="Unassembled WGS sequence"/>
</dbReference>
<sequence length="101" mass="11288">MKGSYKNYNDGQLIEPLVEDESTQSSTQSTYYTSGKYIDSKSKLRLFGLSNSSSCAVYYQASKTTVRHLYEIGTNKGGCTFSGVKQQHNSGSENKHLNWNN</sequence>